<dbReference type="InterPro" id="IPR036388">
    <property type="entry name" value="WH-like_DNA-bd_sf"/>
</dbReference>
<dbReference type="GO" id="GO:0003700">
    <property type="term" value="F:DNA-binding transcription factor activity"/>
    <property type="evidence" value="ECO:0007669"/>
    <property type="project" value="InterPro"/>
</dbReference>
<evidence type="ECO:0000256" key="3">
    <source>
        <dbReference type="ARBA" id="ARBA00023125"/>
    </source>
</evidence>
<name>A0AAW4YN75_9GAMM</name>
<proteinExistence type="inferred from homology"/>
<dbReference type="Gene3D" id="3.40.190.290">
    <property type="match status" value="1"/>
</dbReference>
<comment type="caution">
    <text evidence="6">The sequence shown here is derived from an EMBL/GenBank/DDBJ whole genome shotgun (WGS) entry which is preliminary data.</text>
</comment>
<keyword evidence="2" id="KW-0805">Transcription regulation</keyword>
<feature type="domain" description="HTH lysR-type" evidence="5">
    <location>
        <begin position="6"/>
        <end position="63"/>
    </location>
</feature>
<gene>
    <name evidence="6" type="ORF">HOP61_03765</name>
</gene>
<reference evidence="6" key="1">
    <citation type="submission" date="2020-05" db="EMBL/GenBank/DDBJ databases">
        <authorList>
            <person name="Wang L."/>
            <person name="Shao Z."/>
        </authorList>
    </citation>
    <scope>NUCLEOTIDE SEQUENCE</scope>
    <source>
        <strain evidence="6">MCCC 1A05776</strain>
    </source>
</reference>
<keyword evidence="4" id="KW-0804">Transcription</keyword>
<evidence type="ECO:0000256" key="2">
    <source>
        <dbReference type="ARBA" id="ARBA00023015"/>
    </source>
</evidence>
<evidence type="ECO:0000256" key="1">
    <source>
        <dbReference type="ARBA" id="ARBA00009437"/>
    </source>
</evidence>
<evidence type="ECO:0000313" key="6">
    <source>
        <dbReference type="EMBL" id="MCE8050409.1"/>
    </source>
</evidence>
<dbReference type="InterPro" id="IPR036390">
    <property type="entry name" value="WH_DNA-bd_sf"/>
</dbReference>
<dbReference type="SUPFAM" id="SSF53850">
    <property type="entry name" value="Periplasmic binding protein-like II"/>
    <property type="match status" value="1"/>
</dbReference>
<dbReference type="EMBL" id="JABFTS010000001">
    <property type="protein sequence ID" value="MCE8050409.1"/>
    <property type="molecule type" value="Genomic_DNA"/>
</dbReference>
<dbReference type="GO" id="GO:0006351">
    <property type="term" value="P:DNA-templated transcription"/>
    <property type="evidence" value="ECO:0007669"/>
    <property type="project" value="TreeGrafter"/>
</dbReference>
<dbReference type="Proteomes" id="UP001320178">
    <property type="component" value="Unassembled WGS sequence"/>
</dbReference>
<evidence type="ECO:0000256" key="4">
    <source>
        <dbReference type="ARBA" id="ARBA00023163"/>
    </source>
</evidence>
<dbReference type="Gene3D" id="1.10.10.10">
    <property type="entry name" value="Winged helix-like DNA-binding domain superfamily/Winged helix DNA-binding domain"/>
    <property type="match status" value="1"/>
</dbReference>
<dbReference type="PROSITE" id="PS50931">
    <property type="entry name" value="HTH_LYSR"/>
    <property type="match status" value="1"/>
</dbReference>
<reference evidence="6" key="2">
    <citation type="journal article" date="2021" name="Front. Microbiol.">
        <title>Aerobic Denitrification and Heterotrophic Sulfur Oxidation in the Genus Halomonas Revealed by Six Novel Species Characterizations and Genome-Based Analysis.</title>
        <authorList>
            <person name="Wang L."/>
            <person name="Shao Z."/>
        </authorList>
    </citation>
    <scope>NUCLEOTIDE SEQUENCE</scope>
    <source>
        <strain evidence="6">MCCC 1A05776</strain>
    </source>
</reference>
<dbReference type="InterPro" id="IPR005119">
    <property type="entry name" value="LysR_subst-bd"/>
</dbReference>
<dbReference type="RefSeq" id="WP_191223439.1">
    <property type="nucleotide sequence ID" value="NZ_JAAQTN010000010.1"/>
</dbReference>
<organism evidence="6 7">
    <name type="scientific">Billgrantia desiderata</name>
    <dbReference type="NCBI Taxonomy" id="52021"/>
    <lineage>
        <taxon>Bacteria</taxon>
        <taxon>Pseudomonadati</taxon>
        <taxon>Pseudomonadota</taxon>
        <taxon>Gammaproteobacteria</taxon>
        <taxon>Oceanospirillales</taxon>
        <taxon>Halomonadaceae</taxon>
        <taxon>Billgrantia</taxon>
    </lineage>
</organism>
<accession>A0AAW4YN75</accession>
<dbReference type="AlphaFoldDB" id="A0AAW4YN75"/>
<dbReference type="GO" id="GO:0043565">
    <property type="term" value="F:sequence-specific DNA binding"/>
    <property type="evidence" value="ECO:0007669"/>
    <property type="project" value="TreeGrafter"/>
</dbReference>
<dbReference type="InterPro" id="IPR058163">
    <property type="entry name" value="LysR-type_TF_proteobact-type"/>
</dbReference>
<evidence type="ECO:0000259" key="5">
    <source>
        <dbReference type="PROSITE" id="PS50931"/>
    </source>
</evidence>
<comment type="similarity">
    <text evidence="1">Belongs to the LysR transcriptional regulatory family.</text>
</comment>
<dbReference type="InterPro" id="IPR000847">
    <property type="entry name" value="LysR_HTH_N"/>
</dbReference>
<keyword evidence="3" id="KW-0238">DNA-binding</keyword>
<dbReference type="SUPFAM" id="SSF46785">
    <property type="entry name" value="Winged helix' DNA-binding domain"/>
    <property type="match status" value="1"/>
</dbReference>
<protein>
    <submittedName>
        <fullName evidence="6">LysR family transcriptional regulator</fullName>
    </submittedName>
</protein>
<sequence length="299" mass="32488">MTEQSLHWDDLRVVQAIAEAGSLSGAGRRLGASHATVFRRLNAIERRLGVALFERSRTGYAPTPAGEDLAATAARVETEVLGAERRVVGRDLRLSGSIRVTTTDTLLMGLLSPIFAGFQRVHPEIVLEVAVSNQLFNLSQRDADVAVRPSPSPPEHLVGRRVGTVAQAVYARADDAADAWVGPDRHLGYAALDAWMADQEANERCRYRVDTMLGMLAAARDGLGRAVLPCYLADAEAALMRHGEPIPELATDLWLLTHPDLRRVARIRAFMAYVAEAVKASDYRLAGRPARPAHSSGRA</sequence>
<dbReference type="PANTHER" id="PTHR30537">
    <property type="entry name" value="HTH-TYPE TRANSCRIPTIONAL REGULATOR"/>
    <property type="match status" value="1"/>
</dbReference>
<dbReference type="Pfam" id="PF00126">
    <property type="entry name" value="HTH_1"/>
    <property type="match status" value="1"/>
</dbReference>
<evidence type="ECO:0000313" key="7">
    <source>
        <dbReference type="Proteomes" id="UP001320178"/>
    </source>
</evidence>
<dbReference type="Pfam" id="PF03466">
    <property type="entry name" value="LysR_substrate"/>
    <property type="match status" value="1"/>
</dbReference>
<dbReference type="PANTHER" id="PTHR30537:SF3">
    <property type="entry name" value="TRANSCRIPTIONAL REGULATORY PROTEIN"/>
    <property type="match status" value="1"/>
</dbReference>